<gene>
    <name evidence="2" type="ORF">Wenmar_00854</name>
</gene>
<dbReference type="STRING" id="1123501.Wenmar_00854"/>
<dbReference type="Proteomes" id="UP000035100">
    <property type="component" value="Unassembled WGS sequence"/>
</dbReference>
<keyword evidence="3" id="KW-1185">Reference proteome</keyword>
<evidence type="ECO:0000313" key="3">
    <source>
        <dbReference type="Proteomes" id="UP000035100"/>
    </source>
</evidence>
<evidence type="ECO:0000313" key="2">
    <source>
        <dbReference type="EMBL" id="KIQ70478.1"/>
    </source>
</evidence>
<keyword evidence="1" id="KW-0812">Transmembrane</keyword>
<proteinExistence type="predicted"/>
<protein>
    <submittedName>
        <fullName evidence="2">Uncharacterized protein</fullName>
    </submittedName>
</protein>
<sequence>MGVIVVLIASIAGFAGGAASWLLLDVPLLAAIAIWVLSGPLSAGLLMIPRAARPQPVDRRQAEAA</sequence>
<dbReference type="RefSeq" id="WP_018304222.1">
    <property type="nucleotide sequence ID" value="NZ_KB902312.1"/>
</dbReference>
<dbReference type="EMBL" id="AONG01000005">
    <property type="protein sequence ID" value="KIQ70478.1"/>
    <property type="molecule type" value="Genomic_DNA"/>
</dbReference>
<feature type="transmembrane region" description="Helical" evidence="1">
    <location>
        <begin position="28"/>
        <end position="48"/>
    </location>
</feature>
<comment type="caution">
    <text evidence="2">The sequence shown here is derived from an EMBL/GenBank/DDBJ whole genome shotgun (WGS) entry which is preliminary data.</text>
</comment>
<dbReference type="AlphaFoldDB" id="A0A0D0QHD4"/>
<reference evidence="2 3" key="1">
    <citation type="submission" date="2013-01" db="EMBL/GenBank/DDBJ databases">
        <authorList>
            <person name="Fiebig A."/>
            <person name="Goeker M."/>
            <person name="Klenk H.-P.P."/>
        </authorList>
    </citation>
    <scope>NUCLEOTIDE SEQUENCE [LARGE SCALE GENOMIC DNA]</scope>
    <source>
        <strain evidence="2 3">DSM 24838</strain>
    </source>
</reference>
<organism evidence="2 3">
    <name type="scientific">Wenxinia marina DSM 24838</name>
    <dbReference type="NCBI Taxonomy" id="1123501"/>
    <lineage>
        <taxon>Bacteria</taxon>
        <taxon>Pseudomonadati</taxon>
        <taxon>Pseudomonadota</taxon>
        <taxon>Alphaproteobacteria</taxon>
        <taxon>Rhodobacterales</taxon>
        <taxon>Roseobacteraceae</taxon>
        <taxon>Wenxinia</taxon>
    </lineage>
</organism>
<keyword evidence="1" id="KW-1133">Transmembrane helix</keyword>
<evidence type="ECO:0000256" key="1">
    <source>
        <dbReference type="SAM" id="Phobius"/>
    </source>
</evidence>
<accession>A0A0D0QHD4</accession>
<keyword evidence="1" id="KW-0472">Membrane</keyword>
<name>A0A0D0QHD4_9RHOB</name>